<evidence type="ECO:0000256" key="2">
    <source>
        <dbReference type="SAM" id="Phobius"/>
    </source>
</evidence>
<name>A0ABR1XGX0_9PEZI</name>
<organism evidence="3 4">
    <name type="scientific">Phyllosticta citrichinensis</name>
    <dbReference type="NCBI Taxonomy" id="1130410"/>
    <lineage>
        <taxon>Eukaryota</taxon>
        <taxon>Fungi</taxon>
        <taxon>Dikarya</taxon>
        <taxon>Ascomycota</taxon>
        <taxon>Pezizomycotina</taxon>
        <taxon>Dothideomycetes</taxon>
        <taxon>Dothideomycetes incertae sedis</taxon>
        <taxon>Botryosphaeriales</taxon>
        <taxon>Phyllostictaceae</taxon>
        <taxon>Phyllosticta</taxon>
    </lineage>
</organism>
<dbReference type="EMBL" id="JBBWUH010000012">
    <property type="protein sequence ID" value="KAK8153756.1"/>
    <property type="molecule type" value="Genomic_DNA"/>
</dbReference>
<dbReference type="Proteomes" id="UP001456524">
    <property type="component" value="Unassembled WGS sequence"/>
</dbReference>
<protein>
    <submittedName>
        <fullName evidence="3">Uncharacterized protein</fullName>
    </submittedName>
</protein>
<proteinExistence type="predicted"/>
<feature type="compositionally biased region" description="Low complexity" evidence="1">
    <location>
        <begin position="77"/>
        <end position="88"/>
    </location>
</feature>
<feature type="compositionally biased region" description="Basic and acidic residues" evidence="1">
    <location>
        <begin position="97"/>
        <end position="117"/>
    </location>
</feature>
<keyword evidence="2" id="KW-0472">Membrane</keyword>
<feature type="compositionally biased region" description="Acidic residues" evidence="1">
    <location>
        <begin position="57"/>
        <end position="67"/>
    </location>
</feature>
<reference evidence="3 4" key="1">
    <citation type="journal article" date="2022" name="G3 (Bethesda)">
        <title>Enemy or ally: a genomic approach to elucidate the lifestyle of Phyllosticta citrichinaensis.</title>
        <authorList>
            <person name="Buijs V.A."/>
            <person name="Groenewald J.Z."/>
            <person name="Haridas S."/>
            <person name="LaButti K.M."/>
            <person name="Lipzen A."/>
            <person name="Martin F.M."/>
            <person name="Barry K."/>
            <person name="Grigoriev I.V."/>
            <person name="Crous P.W."/>
            <person name="Seidl M.F."/>
        </authorList>
    </citation>
    <scope>NUCLEOTIDE SEQUENCE [LARGE SCALE GENOMIC DNA]</scope>
    <source>
        <strain evidence="3 4">CBS 129764</strain>
    </source>
</reference>
<keyword evidence="2" id="KW-0812">Transmembrane</keyword>
<evidence type="ECO:0000256" key="1">
    <source>
        <dbReference type="SAM" id="MobiDB-lite"/>
    </source>
</evidence>
<accession>A0ABR1XGX0</accession>
<comment type="caution">
    <text evidence="3">The sequence shown here is derived from an EMBL/GenBank/DDBJ whole genome shotgun (WGS) entry which is preliminary data.</text>
</comment>
<evidence type="ECO:0000313" key="3">
    <source>
        <dbReference type="EMBL" id="KAK8153756.1"/>
    </source>
</evidence>
<sequence length="160" mass="17580">MYKKGKVDKQHESVCLLKGCVVYIHAMLLLLLLLLLCRTYVRGGVDISIRCGHVVHDDEEEEEEEEEEKKGEVKKPATTAAATTTTTTEPTQASEANSREASLHHSMHGKPDRRCPSVREAQPPTSDDKRDGQENAHVVRSSCGPFLSSSVSVCCLGMCV</sequence>
<evidence type="ECO:0000313" key="4">
    <source>
        <dbReference type="Proteomes" id="UP001456524"/>
    </source>
</evidence>
<keyword evidence="2" id="KW-1133">Transmembrane helix</keyword>
<feature type="region of interest" description="Disordered" evidence="1">
    <location>
        <begin position="56"/>
        <end position="137"/>
    </location>
</feature>
<keyword evidence="4" id="KW-1185">Reference proteome</keyword>
<feature type="transmembrane region" description="Helical" evidence="2">
    <location>
        <begin position="21"/>
        <end position="41"/>
    </location>
</feature>
<gene>
    <name evidence="3" type="ORF">IWX90DRAFT_77639</name>
</gene>